<keyword evidence="4" id="KW-1185">Reference proteome</keyword>
<dbReference type="InterPro" id="IPR011033">
    <property type="entry name" value="PRC_barrel-like_sf"/>
</dbReference>
<evidence type="ECO:0000256" key="1">
    <source>
        <dbReference type="SAM" id="MobiDB-lite"/>
    </source>
</evidence>
<dbReference type="Pfam" id="PF05239">
    <property type="entry name" value="PRC"/>
    <property type="match status" value="1"/>
</dbReference>
<dbReference type="SUPFAM" id="SSF50346">
    <property type="entry name" value="PRC-barrel domain"/>
    <property type="match status" value="1"/>
</dbReference>
<evidence type="ECO:0000313" key="4">
    <source>
        <dbReference type="Proteomes" id="UP000199495"/>
    </source>
</evidence>
<sequence length="133" mass="14940">MDPRTDNGLNARDLDSRETGNLIGSDKVEGTSVYGSKNDKIGKIERLMIDKPSGKVAYAVLSFGGFLGIGDDHYPVPWAKLTYDESIGGYRTDLSKAELDEAPRYGSDDDYEWNDRQRALDVYTYYGVPPYWI</sequence>
<dbReference type="Proteomes" id="UP000199495">
    <property type="component" value="Unassembled WGS sequence"/>
</dbReference>
<dbReference type="AlphaFoldDB" id="A0A1G7X6G4"/>
<dbReference type="InterPro" id="IPR027275">
    <property type="entry name" value="PRC-brl_dom"/>
</dbReference>
<organism evidence="3 4">
    <name type="scientific">Pelagibacterium luteolum</name>
    <dbReference type="NCBI Taxonomy" id="440168"/>
    <lineage>
        <taxon>Bacteria</taxon>
        <taxon>Pseudomonadati</taxon>
        <taxon>Pseudomonadota</taxon>
        <taxon>Alphaproteobacteria</taxon>
        <taxon>Hyphomicrobiales</taxon>
        <taxon>Devosiaceae</taxon>
        <taxon>Pelagibacterium</taxon>
    </lineage>
</organism>
<proteinExistence type="predicted"/>
<accession>A0A1G7X6G4</accession>
<feature type="region of interest" description="Disordered" evidence="1">
    <location>
        <begin position="1"/>
        <end position="29"/>
    </location>
</feature>
<dbReference type="STRING" id="440168.SAMN04487974_108108"/>
<evidence type="ECO:0000313" key="3">
    <source>
        <dbReference type="EMBL" id="SDG79170.1"/>
    </source>
</evidence>
<dbReference type="Gene3D" id="2.30.30.240">
    <property type="entry name" value="PRC-barrel domain"/>
    <property type="match status" value="1"/>
</dbReference>
<gene>
    <name evidence="3" type="ORF">SAMN04487974_108108</name>
</gene>
<dbReference type="PANTHER" id="PTHR36505:SF1">
    <property type="entry name" value="BLR1072 PROTEIN"/>
    <property type="match status" value="1"/>
</dbReference>
<feature type="domain" description="PRC-barrel" evidence="2">
    <location>
        <begin position="24"/>
        <end position="82"/>
    </location>
</feature>
<dbReference type="PANTHER" id="PTHR36505">
    <property type="entry name" value="BLR1072 PROTEIN"/>
    <property type="match status" value="1"/>
</dbReference>
<reference evidence="3 4" key="1">
    <citation type="submission" date="2016-10" db="EMBL/GenBank/DDBJ databases">
        <authorList>
            <person name="de Groot N.N."/>
        </authorList>
    </citation>
    <scope>NUCLEOTIDE SEQUENCE [LARGE SCALE GENOMIC DNA]</scope>
    <source>
        <strain evidence="3 4">CGMCC 1.10267</strain>
    </source>
</reference>
<dbReference type="OrthoDB" id="7274881at2"/>
<protein>
    <submittedName>
        <fullName evidence="3">PRC-barrel domain-containing protein</fullName>
    </submittedName>
</protein>
<dbReference type="RefSeq" id="WP_090597234.1">
    <property type="nucleotide sequence ID" value="NZ_FNCS01000008.1"/>
</dbReference>
<evidence type="ECO:0000259" key="2">
    <source>
        <dbReference type="Pfam" id="PF05239"/>
    </source>
</evidence>
<name>A0A1G7X6G4_9HYPH</name>
<dbReference type="EMBL" id="FNCS01000008">
    <property type="protein sequence ID" value="SDG79170.1"/>
    <property type="molecule type" value="Genomic_DNA"/>
</dbReference>